<keyword evidence="1" id="KW-0812">Transmembrane</keyword>
<keyword evidence="1" id="KW-1133">Transmembrane helix</keyword>
<dbReference type="InterPro" id="IPR001387">
    <property type="entry name" value="Cro/C1-type_HTH"/>
</dbReference>
<name>A0A917HGN3_9SPHI</name>
<keyword evidence="4" id="KW-1185">Reference proteome</keyword>
<sequence>MGNYHKEKISNLVKEGRASKGYTQRELSEIIGVSLRSIQRIENADVLPRAYTLKLLSQHLGLPPDIWHENNPTPDKTLAQQSGLESFHFSASDRRQLNHRQRLILTFGIGILLTLLLAAFLTQSSAFPETDFEFLLLLTSTICLYTLILLFIWK</sequence>
<dbReference type="RefSeq" id="WP_188504716.1">
    <property type="nucleotide sequence ID" value="NZ_BMER01000001.1"/>
</dbReference>
<feature type="transmembrane region" description="Helical" evidence="1">
    <location>
        <begin position="103"/>
        <end position="122"/>
    </location>
</feature>
<keyword evidence="1" id="KW-0472">Membrane</keyword>
<dbReference type="InterPro" id="IPR010982">
    <property type="entry name" value="Lambda_DNA-bd_dom_sf"/>
</dbReference>
<evidence type="ECO:0000313" key="3">
    <source>
        <dbReference type="EMBL" id="GGG79050.1"/>
    </source>
</evidence>
<organism evidence="3 4">
    <name type="scientific">Parapedobacter pyrenivorans</name>
    <dbReference type="NCBI Taxonomy" id="1305674"/>
    <lineage>
        <taxon>Bacteria</taxon>
        <taxon>Pseudomonadati</taxon>
        <taxon>Bacteroidota</taxon>
        <taxon>Sphingobacteriia</taxon>
        <taxon>Sphingobacteriales</taxon>
        <taxon>Sphingobacteriaceae</taxon>
        <taxon>Parapedobacter</taxon>
    </lineage>
</organism>
<dbReference type="AlphaFoldDB" id="A0A917HGN3"/>
<accession>A0A917HGN3</accession>
<dbReference type="CDD" id="cd00093">
    <property type="entry name" value="HTH_XRE"/>
    <property type="match status" value="1"/>
</dbReference>
<dbReference type="EMBL" id="BMER01000001">
    <property type="protein sequence ID" value="GGG79050.1"/>
    <property type="molecule type" value="Genomic_DNA"/>
</dbReference>
<dbReference type="SMART" id="SM00530">
    <property type="entry name" value="HTH_XRE"/>
    <property type="match status" value="1"/>
</dbReference>
<evidence type="ECO:0000256" key="1">
    <source>
        <dbReference type="SAM" id="Phobius"/>
    </source>
</evidence>
<reference evidence="3" key="1">
    <citation type="journal article" date="2014" name="Int. J. Syst. Evol. Microbiol.">
        <title>Complete genome sequence of Corynebacterium casei LMG S-19264T (=DSM 44701T), isolated from a smear-ripened cheese.</title>
        <authorList>
            <consortium name="US DOE Joint Genome Institute (JGI-PGF)"/>
            <person name="Walter F."/>
            <person name="Albersmeier A."/>
            <person name="Kalinowski J."/>
            <person name="Ruckert C."/>
        </authorList>
    </citation>
    <scope>NUCLEOTIDE SEQUENCE</scope>
    <source>
        <strain evidence="3">CGMCC 1.12195</strain>
    </source>
</reference>
<comment type="caution">
    <text evidence="3">The sequence shown here is derived from an EMBL/GenBank/DDBJ whole genome shotgun (WGS) entry which is preliminary data.</text>
</comment>
<evidence type="ECO:0000259" key="2">
    <source>
        <dbReference type="PROSITE" id="PS50943"/>
    </source>
</evidence>
<dbReference type="PROSITE" id="PS50943">
    <property type="entry name" value="HTH_CROC1"/>
    <property type="match status" value="1"/>
</dbReference>
<dbReference type="Gene3D" id="1.10.260.40">
    <property type="entry name" value="lambda repressor-like DNA-binding domains"/>
    <property type="match status" value="1"/>
</dbReference>
<feature type="transmembrane region" description="Helical" evidence="1">
    <location>
        <begin position="134"/>
        <end position="153"/>
    </location>
</feature>
<proteinExistence type="predicted"/>
<feature type="domain" description="HTH cro/C1-type" evidence="2">
    <location>
        <begin position="13"/>
        <end position="67"/>
    </location>
</feature>
<protein>
    <recommendedName>
        <fullName evidence="2">HTH cro/C1-type domain-containing protein</fullName>
    </recommendedName>
</protein>
<reference evidence="3" key="2">
    <citation type="submission" date="2020-09" db="EMBL/GenBank/DDBJ databases">
        <authorList>
            <person name="Sun Q."/>
            <person name="Zhou Y."/>
        </authorList>
    </citation>
    <scope>NUCLEOTIDE SEQUENCE</scope>
    <source>
        <strain evidence="3">CGMCC 1.12195</strain>
    </source>
</reference>
<evidence type="ECO:0000313" key="4">
    <source>
        <dbReference type="Proteomes" id="UP000660862"/>
    </source>
</evidence>
<gene>
    <name evidence="3" type="ORF">GCM10007415_08990</name>
</gene>
<dbReference type="SUPFAM" id="SSF47413">
    <property type="entry name" value="lambda repressor-like DNA-binding domains"/>
    <property type="match status" value="1"/>
</dbReference>
<dbReference type="Pfam" id="PF01381">
    <property type="entry name" value="HTH_3"/>
    <property type="match status" value="1"/>
</dbReference>
<dbReference type="GO" id="GO:0003677">
    <property type="term" value="F:DNA binding"/>
    <property type="evidence" value="ECO:0007669"/>
    <property type="project" value="InterPro"/>
</dbReference>
<dbReference type="Proteomes" id="UP000660862">
    <property type="component" value="Unassembled WGS sequence"/>
</dbReference>